<evidence type="ECO:0000256" key="1">
    <source>
        <dbReference type="SAM" id="MobiDB-lite"/>
    </source>
</evidence>
<feature type="transmembrane region" description="Helical" evidence="2">
    <location>
        <begin position="123"/>
        <end position="150"/>
    </location>
</feature>
<name>A0ABU5GCB7_9ACTO</name>
<accession>A0ABU5GCB7</accession>
<dbReference type="EMBL" id="JAWNGA010000017">
    <property type="protein sequence ID" value="MDY5133736.1"/>
    <property type="molecule type" value="Genomic_DNA"/>
</dbReference>
<dbReference type="Proteomes" id="UP001275049">
    <property type="component" value="Unassembled WGS sequence"/>
</dbReference>
<feature type="compositionally biased region" description="Low complexity" evidence="1">
    <location>
        <begin position="38"/>
        <end position="48"/>
    </location>
</feature>
<dbReference type="RefSeq" id="WP_156825544.1">
    <property type="nucleotide sequence ID" value="NZ_JAWNFQ010000012.1"/>
</dbReference>
<protein>
    <recommendedName>
        <fullName evidence="5">TM2 domain-containing protein</fullName>
    </recommendedName>
</protein>
<gene>
    <name evidence="3" type="ORF">R6G86_08315</name>
</gene>
<evidence type="ECO:0000256" key="2">
    <source>
        <dbReference type="SAM" id="Phobius"/>
    </source>
</evidence>
<keyword evidence="2" id="KW-0472">Membrane</keyword>
<keyword evidence="2" id="KW-0812">Transmembrane</keyword>
<feature type="transmembrane region" description="Helical" evidence="2">
    <location>
        <begin position="96"/>
        <end position="117"/>
    </location>
</feature>
<keyword evidence="2" id="KW-1133">Transmembrane helix</keyword>
<evidence type="ECO:0008006" key="5">
    <source>
        <dbReference type="Google" id="ProtNLM"/>
    </source>
</evidence>
<reference evidence="3 4" key="1">
    <citation type="submission" date="2023-10" db="EMBL/GenBank/DDBJ databases">
        <title>Whole Genome based description of the genera Actinobaculum and Actinotignum reveals a complex phylogenetic relationship within the species included in the genus Actinotignum.</title>
        <authorList>
            <person name="Jensen C.S."/>
            <person name="Dargis R."/>
            <person name="Kemp M."/>
            <person name="Christensen J.J."/>
        </authorList>
    </citation>
    <scope>NUCLEOTIDE SEQUENCE [LARGE SCALE GENOMIC DNA]</scope>
    <source>
        <strain evidence="3 4">SLA_B974</strain>
    </source>
</reference>
<feature type="compositionally biased region" description="Polar residues" evidence="1">
    <location>
        <begin position="1"/>
        <end position="15"/>
    </location>
</feature>
<comment type="caution">
    <text evidence="3">The sequence shown here is derived from an EMBL/GenBank/DDBJ whole genome shotgun (WGS) entry which is preliminary data.</text>
</comment>
<organism evidence="3 4">
    <name type="scientific">Actinotignum urinale</name>
    <dbReference type="NCBI Taxonomy" id="190146"/>
    <lineage>
        <taxon>Bacteria</taxon>
        <taxon>Bacillati</taxon>
        <taxon>Actinomycetota</taxon>
        <taxon>Actinomycetes</taxon>
        <taxon>Actinomycetales</taxon>
        <taxon>Actinomycetaceae</taxon>
        <taxon>Actinotignum</taxon>
    </lineage>
</organism>
<sequence length="159" mass="16895">MSENPLNAQQSSNAGGYQPPAYNNPEPPQPGYNPNFAQPQQPVPGQQQWAPSAYSAPATGGYQMPATPKAPGVGSAFAGLFAFNFEKKFGVNLAKLLMLFAYIYGGCRVVYTIFVMAQGYGGAAFYFSQLIEMVAAITFAAIVAGIARLLGELVDAKKE</sequence>
<keyword evidence="4" id="KW-1185">Reference proteome</keyword>
<proteinExistence type="predicted"/>
<feature type="region of interest" description="Disordered" evidence="1">
    <location>
        <begin position="1"/>
        <end position="56"/>
    </location>
</feature>
<evidence type="ECO:0000313" key="3">
    <source>
        <dbReference type="EMBL" id="MDY5133736.1"/>
    </source>
</evidence>
<evidence type="ECO:0000313" key="4">
    <source>
        <dbReference type="Proteomes" id="UP001275049"/>
    </source>
</evidence>